<gene>
    <name evidence="1" type="ORF">Clacol_005372</name>
</gene>
<dbReference type="AlphaFoldDB" id="A0AAV5ADR4"/>
<comment type="caution">
    <text evidence="1">The sequence shown here is derived from an EMBL/GenBank/DDBJ whole genome shotgun (WGS) entry which is preliminary data.</text>
</comment>
<evidence type="ECO:0000313" key="1">
    <source>
        <dbReference type="EMBL" id="GJJ11141.1"/>
    </source>
</evidence>
<name>A0AAV5ADR4_9AGAM</name>
<organism evidence="1 2">
    <name type="scientific">Clathrus columnatus</name>
    <dbReference type="NCBI Taxonomy" id="1419009"/>
    <lineage>
        <taxon>Eukaryota</taxon>
        <taxon>Fungi</taxon>
        <taxon>Dikarya</taxon>
        <taxon>Basidiomycota</taxon>
        <taxon>Agaricomycotina</taxon>
        <taxon>Agaricomycetes</taxon>
        <taxon>Phallomycetidae</taxon>
        <taxon>Phallales</taxon>
        <taxon>Clathraceae</taxon>
        <taxon>Clathrus</taxon>
    </lineage>
</organism>
<dbReference type="EMBL" id="BPWL01000006">
    <property type="protein sequence ID" value="GJJ11141.1"/>
    <property type="molecule type" value="Genomic_DNA"/>
</dbReference>
<dbReference type="Proteomes" id="UP001050691">
    <property type="component" value="Unassembled WGS sequence"/>
</dbReference>
<accession>A0AAV5ADR4</accession>
<keyword evidence="2" id="KW-1185">Reference proteome</keyword>
<proteinExistence type="predicted"/>
<reference evidence="1" key="1">
    <citation type="submission" date="2021-10" db="EMBL/GenBank/DDBJ databases">
        <title>De novo Genome Assembly of Clathrus columnatus (Basidiomycota, Fungi) Using Illumina and Nanopore Sequence Data.</title>
        <authorList>
            <person name="Ogiso-Tanaka E."/>
            <person name="Itagaki H."/>
            <person name="Hosoya T."/>
            <person name="Hosaka K."/>
        </authorList>
    </citation>
    <scope>NUCLEOTIDE SEQUENCE</scope>
    <source>
        <strain evidence="1">MO-923</strain>
    </source>
</reference>
<evidence type="ECO:0000313" key="2">
    <source>
        <dbReference type="Proteomes" id="UP001050691"/>
    </source>
</evidence>
<sequence length="163" mass="18703">MNPSDRQSFEAFCNALQYFPVRLVERPRPPTLGIAHDFVPYNRDGNTFVNRRRQNFWSIVHIGVHGPFPLNLKGTKGNHSGATKKIVVYRFQLRYADIPIEPIIELVEPYLDPTSESPTIQSKVASDIRSFNTRVAEAARAVLGSRRLSWPRSPSWLQDFHFP</sequence>
<protein>
    <submittedName>
        <fullName evidence="1">Uncharacterized protein</fullName>
    </submittedName>
</protein>